<feature type="non-terminal residue" evidence="4">
    <location>
        <position position="1"/>
    </location>
</feature>
<dbReference type="GO" id="GO:0001734">
    <property type="term" value="F:mRNA m(6)A methyltransferase activity"/>
    <property type="evidence" value="ECO:0007669"/>
    <property type="project" value="UniProtKB-ARBA"/>
</dbReference>
<accession>X1T3V4</accession>
<evidence type="ECO:0000256" key="3">
    <source>
        <dbReference type="ARBA" id="ARBA00022691"/>
    </source>
</evidence>
<dbReference type="InterPro" id="IPR007757">
    <property type="entry name" value="MT-A70-like"/>
</dbReference>
<sequence length="159" mass="19103">WPQRKTGLRRVRPNQGRNLDYPTLTIEEIKDFPIDNFAEEQTHIYLWTINKYLRLAFDVLDAWRFKFHATLVWKKPTGVTPFSFQFVNEFVLFAYRGKFRIKKKGIATTFEAKVRAHSRKPDVLYKIAEKCSFTPRIDIFSREKREGWDQWGDETNFFS</sequence>
<evidence type="ECO:0000256" key="1">
    <source>
        <dbReference type="ARBA" id="ARBA00022603"/>
    </source>
</evidence>
<dbReference type="SUPFAM" id="SSF53335">
    <property type="entry name" value="S-adenosyl-L-methionine-dependent methyltransferases"/>
    <property type="match status" value="1"/>
</dbReference>
<dbReference type="GO" id="GO:0032259">
    <property type="term" value="P:methylation"/>
    <property type="evidence" value="ECO:0007669"/>
    <property type="project" value="UniProtKB-KW"/>
</dbReference>
<organism evidence="4">
    <name type="scientific">marine sediment metagenome</name>
    <dbReference type="NCBI Taxonomy" id="412755"/>
    <lineage>
        <taxon>unclassified sequences</taxon>
        <taxon>metagenomes</taxon>
        <taxon>ecological metagenomes</taxon>
    </lineage>
</organism>
<dbReference type="AlphaFoldDB" id="X1T3V4"/>
<dbReference type="Pfam" id="PF05063">
    <property type="entry name" value="MT-A70"/>
    <property type="match status" value="1"/>
</dbReference>
<dbReference type="PANTHER" id="PTHR12829:SF7">
    <property type="entry name" value="N6-ADENOSINE-METHYLTRANSFERASE CATALYTIC SUBUNIT"/>
    <property type="match status" value="1"/>
</dbReference>
<dbReference type="PANTHER" id="PTHR12829">
    <property type="entry name" value="N6-ADENOSINE-METHYLTRANSFERASE"/>
    <property type="match status" value="1"/>
</dbReference>
<dbReference type="GO" id="GO:0005634">
    <property type="term" value="C:nucleus"/>
    <property type="evidence" value="ECO:0007669"/>
    <property type="project" value="TreeGrafter"/>
</dbReference>
<evidence type="ECO:0000256" key="2">
    <source>
        <dbReference type="ARBA" id="ARBA00022679"/>
    </source>
</evidence>
<dbReference type="InterPro" id="IPR029063">
    <property type="entry name" value="SAM-dependent_MTases_sf"/>
</dbReference>
<protein>
    <recommendedName>
        <fullName evidence="5">DNA methylase N-4/N-6 domain-containing protein</fullName>
    </recommendedName>
</protein>
<dbReference type="EMBL" id="BARW01009957">
    <property type="protein sequence ID" value="GAI86066.1"/>
    <property type="molecule type" value="Genomic_DNA"/>
</dbReference>
<evidence type="ECO:0000313" key="4">
    <source>
        <dbReference type="EMBL" id="GAI86066.1"/>
    </source>
</evidence>
<gene>
    <name evidence="4" type="ORF">S12H4_19806</name>
</gene>
<keyword evidence="1" id="KW-0489">Methyltransferase</keyword>
<keyword evidence="2" id="KW-0808">Transferase</keyword>
<name>X1T3V4_9ZZZZ</name>
<dbReference type="PROSITE" id="PS51143">
    <property type="entry name" value="MT_A70"/>
    <property type="match status" value="1"/>
</dbReference>
<evidence type="ECO:0008006" key="5">
    <source>
        <dbReference type="Google" id="ProtNLM"/>
    </source>
</evidence>
<proteinExistence type="predicted"/>
<comment type="caution">
    <text evidence="4">The sequence shown here is derived from an EMBL/GenBank/DDBJ whole genome shotgun (WGS) entry which is preliminary data.</text>
</comment>
<keyword evidence="3" id="KW-0949">S-adenosyl-L-methionine</keyword>
<reference evidence="4" key="1">
    <citation type="journal article" date="2014" name="Front. Microbiol.">
        <title>High frequency of phylogenetically diverse reductive dehalogenase-homologous genes in deep subseafloor sedimentary metagenomes.</title>
        <authorList>
            <person name="Kawai M."/>
            <person name="Futagami T."/>
            <person name="Toyoda A."/>
            <person name="Takaki Y."/>
            <person name="Nishi S."/>
            <person name="Hori S."/>
            <person name="Arai W."/>
            <person name="Tsubouchi T."/>
            <person name="Morono Y."/>
            <person name="Uchiyama I."/>
            <person name="Ito T."/>
            <person name="Fujiyama A."/>
            <person name="Inagaki F."/>
            <person name="Takami H."/>
        </authorList>
    </citation>
    <scope>NUCLEOTIDE SEQUENCE</scope>
    <source>
        <strain evidence="4">Expedition CK06-06</strain>
    </source>
</reference>